<reference evidence="2" key="1">
    <citation type="journal article" date="2019" name="Int. J. Syst. Evol. Microbiol.">
        <title>The Global Catalogue of Microorganisms (GCM) 10K type strain sequencing project: providing services to taxonomists for standard genome sequencing and annotation.</title>
        <authorList>
            <consortium name="The Broad Institute Genomics Platform"/>
            <consortium name="The Broad Institute Genome Sequencing Center for Infectious Disease"/>
            <person name="Wu L."/>
            <person name="Ma J."/>
        </authorList>
    </citation>
    <scope>NUCLEOTIDE SEQUENCE [LARGE SCALE GENOMIC DNA]</scope>
    <source>
        <strain evidence="2">CGMCC 4.7319</strain>
    </source>
</reference>
<keyword evidence="2" id="KW-1185">Reference proteome</keyword>
<dbReference type="EMBL" id="BMNC01000003">
    <property type="protein sequence ID" value="GGM86080.1"/>
    <property type="molecule type" value="Genomic_DNA"/>
</dbReference>
<accession>A0ABQ2HP98</accession>
<organism evidence="1 2">
    <name type="scientific">Lentzea pudingi</name>
    <dbReference type="NCBI Taxonomy" id="1789439"/>
    <lineage>
        <taxon>Bacteria</taxon>
        <taxon>Bacillati</taxon>
        <taxon>Actinomycetota</taxon>
        <taxon>Actinomycetes</taxon>
        <taxon>Pseudonocardiales</taxon>
        <taxon>Pseudonocardiaceae</taxon>
        <taxon>Lentzea</taxon>
    </lineage>
</organism>
<sequence length="76" mass="8407">MPEDEGGPALAPTLSEWLMAREETARHLATGAARIVDEAWVQRLADLLATERSWQEQYTELVALGSADGRFPPSNR</sequence>
<proteinExistence type="predicted"/>
<evidence type="ECO:0000313" key="1">
    <source>
        <dbReference type="EMBL" id="GGM86080.1"/>
    </source>
</evidence>
<comment type="caution">
    <text evidence="1">The sequence shown here is derived from an EMBL/GenBank/DDBJ whole genome shotgun (WGS) entry which is preliminary data.</text>
</comment>
<name>A0ABQ2HP98_9PSEU</name>
<protein>
    <submittedName>
        <fullName evidence="1">Uncharacterized protein</fullName>
    </submittedName>
</protein>
<gene>
    <name evidence="1" type="ORF">GCM10011609_23070</name>
</gene>
<evidence type="ECO:0000313" key="2">
    <source>
        <dbReference type="Proteomes" id="UP000597656"/>
    </source>
</evidence>
<dbReference type="Proteomes" id="UP000597656">
    <property type="component" value="Unassembled WGS sequence"/>
</dbReference>
<dbReference type="RefSeq" id="WP_189154676.1">
    <property type="nucleotide sequence ID" value="NZ_BMNC01000003.1"/>
</dbReference>